<proteinExistence type="predicted"/>
<protein>
    <submittedName>
        <fullName evidence="1">Uncharacterized protein</fullName>
    </submittedName>
</protein>
<sequence length="47" mass="5585">MLQFLVYISPKTTDVTFGGIFIPMLNFAKIFSRYPIYKQNVIGYEYR</sequence>
<evidence type="ECO:0000313" key="2">
    <source>
        <dbReference type="Proteomes" id="UP000249819"/>
    </source>
</evidence>
<gene>
    <name evidence="1" type="ORF">CLV59_107199</name>
</gene>
<name>A0A327W063_9BACT</name>
<comment type="caution">
    <text evidence="1">The sequence shown here is derived from an EMBL/GenBank/DDBJ whole genome shotgun (WGS) entry which is preliminary data.</text>
</comment>
<keyword evidence="2" id="KW-1185">Reference proteome</keyword>
<dbReference type="Proteomes" id="UP000249819">
    <property type="component" value="Unassembled WGS sequence"/>
</dbReference>
<dbReference type="EMBL" id="QLMA01000007">
    <property type="protein sequence ID" value="RAJ77432.1"/>
    <property type="molecule type" value="Genomic_DNA"/>
</dbReference>
<evidence type="ECO:0000313" key="1">
    <source>
        <dbReference type="EMBL" id="RAJ77432.1"/>
    </source>
</evidence>
<dbReference type="AlphaFoldDB" id="A0A327W063"/>
<organism evidence="1 2">
    <name type="scientific">Chitinophaga dinghuensis</name>
    <dbReference type="NCBI Taxonomy" id="1539050"/>
    <lineage>
        <taxon>Bacteria</taxon>
        <taxon>Pseudomonadati</taxon>
        <taxon>Bacteroidota</taxon>
        <taxon>Chitinophagia</taxon>
        <taxon>Chitinophagales</taxon>
        <taxon>Chitinophagaceae</taxon>
        <taxon>Chitinophaga</taxon>
    </lineage>
</organism>
<reference evidence="1 2" key="1">
    <citation type="submission" date="2018-06" db="EMBL/GenBank/DDBJ databases">
        <title>Genomic Encyclopedia of Archaeal and Bacterial Type Strains, Phase II (KMG-II): from individual species to whole genera.</title>
        <authorList>
            <person name="Goeker M."/>
        </authorList>
    </citation>
    <scope>NUCLEOTIDE SEQUENCE [LARGE SCALE GENOMIC DNA]</scope>
    <source>
        <strain evidence="1 2">DSM 29821</strain>
    </source>
</reference>
<accession>A0A327W063</accession>